<dbReference type="Gene3D" id="3.40.710.10">
    <property type="entry name" value="DD-peptidase/beta-lactamase superfamily"/>
    <property type="match status" value="1"/>
</dbReference>
<sequence length="3136" mass="346012">MTLRRATPLHTNPYGDCSYGRSLSIGSRFADTPSILSHMPLNRQPLTLIELLEEKASLTPDQPLFTFQEETEGEEKTLSYGELRYRALTIARSVQALAAPGERALLLYPPGLEYIAGFFGCLYAGMVAVPAYPPDPLRLNRTLPRLRAMIQDAQAKVVLTTSFILSMGESLFEQEPDFKNLHWIATDDLPKGAPDRWVQPSVSGNTLAFLQYTSGSTGAPKGVMLTHDNLLCNLEMIAHTFQIRSDSVCVIWLPPYHDMGLIGGILEPVYTGMRTTLMSPMSFLKNPFRWLDTISRLKATVSGGPNFAFDLCVRKVTAEQRQRLDLSHWKVAFSGAEPIRPETLDRFTQTFETCGFRRKAFFPCYGLAEATLIVSGGEVPEPPILCSLRASALEQGQAVEAPSGELDSRTLVGCGQTVPNQEILIVDPVSSVPCPPGKVGEIWVCGPSVAQGYWQKPTETGQIFQARPASGGERVYLRTGDLGFLKERELFVTGRQKDLIIIRGRNHFPQDLELTAEQSHPSLRPGCSAAFSVDWEGEEKLVLVQEVDVRKAGDLRAQLDVCKAAATALRQRLAEVHEVQLHALALIEPGTIFKTSSGKIQRSACREAFLSGALQTVLKWETSNRAVQPRAVHEAAPPPLLTAAPTDLSTEEGLQSWLVAHVAKQLRIPATSLDPAMPLTGYGLDSLAAVELAHSLEKGLGFPISMELLLQGSSLAQLARQFFTQRPQEAKDHAPLVSQLPRNNPLPLSYAQQRLWFLDQLEPGSPRYIIPAAVRIEGALNVPLLEHSFLLLALRHEPLRTTFLSSPQGPSQLISPSSSFQLQHFDLRSLPPHLRDARLLSLCSELSLLPFSLSQGPLLRACLLHLDEHLFVLFLSMHHIISDGWSMGVLVRELASLYQSLLHSAPSTLPDLPFQYADFASWQRSWLLGPRLLSQLAWWREHLCGAPLSLHLPTDFPRPPVLSSRGASVPVLLPASLSRSLHSLCLREGVTPFMALIAVFQLLLSRYSAQDDICVGFPIANRNLPSLEGLIGFFANTLLLRSRLPPDSSFLQLLSQVRSSSLGAYAHQDVPFDKLVEAMNPERDLSRSPLFQAMFSLQNTPVLELDEVHLHLRQLELESQTCLFDLMLSLEDTGTGFAGKLHYSTDLFTAATASQMARHFLVLMEGLLNNPDQHLSEVSLLTPQERQQLLEEWSGTAPLASSLCLHHLFEAQVARSPDAIALVVDSTRLSYRELNRRANQLAHCLQALGASPDVPIGLCLQRSTDMVIGLLAILKAGAAYVPLDPAYPAERLIYSFQDAGASLLVTQDTLRHLLPIAGAKTVCLDSGWEPISRESTDNPRSSVLPSNLAYVLYTSGSTGRPKGVAIEHHNAAVFIQWSLNCFSAQQLAGVLASTSICFDLSIFELFAPLCSGGTVLLASNALALPSLPAAQEVTLINTVPSAIAELARTNAIPSSIHTLNLAGEPLSGSLVRALYSLPSIQHVFNLYGPTEDTTYSTFTLIPKDASSEPTIGRPISGTRAYVLDRQLHLVPRGVPGELYLSGSGLARGYINRPELTAERFLPNPFSTEPGSRLYKTGDLARFAVDGNLEYLGRIDHQVKIRGFRIELGEIESILLTQPGLHQAAVLAHEEAPGDKRLVAYVVAARNHSFTPAELRRLLKERLPDYMVPSAFVLLDALPLTPNGKLDRKALPRPGAPSLEQKGFVPPHTQTEKALAEMWCELLNIDRVGIQDHFFELGGHSLLASQVISRIRSALGVELPLRSLFESPSLESFATAVDSALNSPQAPQLPQRLPPQSRPGPLPLSYAQQRLWFLDQLEPGSPRYIIPAAVRIEGALNVPLLEHSFLLLALRHEPLRTTFLSSPQGPSQLISLSSSFQLQHFDLRSLPPHLRDARLLSLCSELSLLPFSLSQGPLLRACLLHLDEHLFVLFLSMHHIISDGWSMGVLVRELASLYQSLLHSAPSTLPDLPFQYADFASWQRSWLLGPRLLSQLAWWREHLRGAPLSLHLPTDFPRPPVLSSRGASVPVLLPASLSRSLHSLCLREGVTPFMALIAVFQLLLSRYSAQDDICVGFPIANRNLPSLEGLIGFFANTLLLRSRLPRDSSFLQLLSQVRSSSLGAYAHQDVPFDKLVEAMNPERDLSRSPLFQAMFSLQNTPVLELALPELVLHPMELPSQTAKFELLLSLSEDTEGFSGILEYNTDLFTAATISQMAEHFCVLLEDVLAHPERRLDQLSPLFSPEEHPLLVKRHDRELPQQALTEPPPSSVAALPLSSIHLTLVDIWKEVLSLQHVGIHDDFFTRGGNSISSILVVARLQEAGLHLSPDQIFQKRTIAELAPLVTSARKTEGQGEITGALPLTPIQRWFFDTWEQHAHHFNQAVMLEVLEDIEAAVLEGALQKLLEHHDALRLRFERTGDGWRQENGGAGRPIALKQVDVSGLTQEAQTQTLAKVAEEEQESFDLAEGQLLRAVLFHRGQGRTGRLLLVIHHLGVDGLSWRTLIEDLEKAYKHLSSGGEAVLGTKTTSFKTWAEHLELYAGTQDVEEQLPYWEKQGQEEVGPLPVDKAVGANTVVSEDRVTVRLEEEETRALLQEVPTAYGTRVEEVLLAALTATMGRWTGLDRISVSMEGHGREELFEDVDLSRTVGWFTSLYPMVLDTGKAERPEDKLQAVSNRLKGLPMKGLGYGLLRYLGRDEIVKKLERLSSPELLFNYLGEFDASASRLSMFRPTREETGPARSREGLRSHLLEVNGLVFDWRLELTWSYSQNRHERATIERLAQGFMSELRGFIDHQKTAIAHKNTPANESLSVRLEQVTQGLIHDQQMLGTALLVELADRRRVHMAKGTSDPAGTPYTQTTRVLIGSLTKMFTAVAILQLVEDGRLSLDATVNEWLPWLMRGKAITLRDLLAHTSGLPDYLSRLTLLDTAKPCSPRSLVELAEHEPAVPPGHYSNTNYIVLGLLLEALTGSTWEEEISRRILEPLGLIRTTPLTESPPEDLVGAWKRGDDGWKDIRPVWHPSCGWAAGGMISTTEELVTFGRALFSGALFKSPDTLAAMRSYSVSSTPHMAVGVEHEMGLCLHLFRVAGITLEGHLGERPGYSAVLLHDPETQAIVAATANTHGALTAFAGVKALEAVRRATS</sequence>
<organism evidence="9 10">
    <name type="scientific">Stigmatella aurantiaca (strain DW4/3-1)</name>
    <dbReference type="NCBI Taxonomy" id="378806"/>
    <lineage>
        <taxon>Bacteria</taxon>
        <taxon>Pseudomonadati</taxon>
        <taxon>Myxococcota</taxon>
        <taxon>Myxococcia</taxon>
        <taxon>Myxococcales</taxon>
        <taxon>Cystobacterineae</taxon>
        <taxon>Archangiaceae</taxon>
        <taxon>Stigmatella</taxon>
    </lineage>
</organism>
<dbReference type="FunFam" id="2.30.38.10:FF:000001">
    <property type="entry name" value="Non-ribosomal peptide synthetase PvdI"/>
    <property type="match status" value="1"/>
</dbReference>
<reference evidence="9 10" key="1">
    <citation type="submission" date="2006-04" db="EMBL/GenBank/DDBJ databases">
        <authorList>
            <person name="Nierman W.C."/>
        </authorList>
    </citation>
    <scope>NUCLEOTIDE SEQUENCE [LARGE SCALE GENOMIC DNA]</scope>
    <source>
        <strain evidence="9 10">DW4/3-1</strain>
    </source>
</reference>
<evidence type="ECO:0000259" key="8">
    <source>
        <dbReference type="PROSITE" id="PS50075"/>
    </source>
</evidence>
<dbReference type="GO" id="GO:0009239">
    <property type="term" value="P:enterobactin biosynthetic process"/>
    <property type="evidence" value="ECO:0007669"/>
    <property type="project" value="TreeGrafter"/>
</dbReference>
<comment type="cofactor">
    <cofactor evidence="1">
        <name>pantetheine 4'-phosphate</name>
        <dbReference type="ChEBI" id="CHEBI:47942"/>
    </cofactor>
</comment>
<dbReference type="InterPro" id="IPR010071">
    <property type="entry name" value="AA_adenyl_dom"/>
</dbReference>
<dbReference type="GO" id="GO:0005829">
    <property type="term" value="C:cytosol"/>
    <property type="evidence" value="ECO:0007669"/>
    <property type="project" value="TreeGrafter"/>
</dbReference>
<feature type="domain" description="Carrier" evidence="8">
    <location>
        <begin position="1705"/>
        <end position="1780"/>
    </location>
</feature>
<dbReference type="SUPFAM" id="SSF47336">
    <property type="entry name" value="ACP-like"/>
    <property type="match status" value="3"/>
</dbReference>
<evidence type="ECO:0000256" key="5">
    <source>
        <dbReference type="ARBA" id="ARBA00022737"/>
    </source>
</evidence>
<keyword evidence="3" id="KW-0596">Phosphopantetheine</keyword>
<evidence type="ECO:0000256" key="7">
    <source>
        <dbReference type="ARBA" id="ARBA00023098"/>
    </source>
</evidence>
<evidence type="ECO:0000256" key="2">
    <source>
        <dbReference type="ARBA" id="ARBA00006432"/>
    </source>
</evidence>
<evidence type="ECO:0000256" key="6">
    <source>
        <dbReference type="ARBA" id="ARBA00022832"/>
    </source>
</evidence>
<dbReference type="Pfam" id="PF00501">
    <property type="entry name" value="AMP-binding"/>
    <property type="match status" value="2"/>
</dbReference>
<dbReference type="GO" id="GO:0009366">
    <property type="term" value="C:enterobactin synthetase complex"/>
    <property type="evidence" value="ECO:0007669"/>
    <property type="project" value="TreeGrafter"/>
</dbReference>
<dbReference type="InterPro" id="IPR023213">
    <property type="entry name" value="CAT-like_dom_sf"/>
</dbReference>
<dbReference type="FunFam" id="3.30.300.30:FF:000010">
    <property type="entry name" value="Enterobactin synthetase component F"/>
    <property type="match status" value="1"/>
</dbReference>
<dbReference type="FunFam" id="3.40.50.12780:FF:000012">
    <property type="entry name" value="Non-ribosomal peptide synthetase"/>
    <property type="match status" value="1"/>
</dbReference>
<dbReference type="Gene3D" id="3.40.50.12780">
    <property type="entry name" value="N-terminal domain of ligase-like"/>
    <property type="match status" value="1"/>
</dbReference>
<dbReference type="GO" id="GO:0071766">
    <property type="term" value="P:Actinobacterium-type cell wall biogenesis"/>
    <property type="evidence" value="ECO:0007669"/>
    <property type="project" value="UniProtKB-ARBA"/>
</dbReference>
<dbReference type="Pfam" id="PF13193">
    <property type="entry name" value="AMP-binding_C"/>
    <property type="match status" value="1"/>
</dbReference>
<dbReference type="InterPro" id="IPR001466">
    <property type="entry name" value="Beta-lactam-related"/>
</dbReference>
<dbReference type="FunFam" id="3.30.559.30:FF:000001">
    <property type="entry name" value="Non-ribosomal peptide synthetase"/>
    <property type="match status" value="1"/>
</dbReference>
<dbReference type="Gene3D" id="3.30.300.30">
    <property type="match status" value="2"/>
</dbReference>
<feature type="domain" description="Carrier" evidence="8">
    <location>
        <begin position="649"/>
        <end position="726"/>
    </location>
</feature>
<name>Q08XI8_STIAD</name>
<proteinExistence type="inferred from homology"/>
<dbReference type="Gene3D" id="3.30.559.10">
    <property type="entry name" value="Chloramphenicol acetyltransferase-like domain"/>
    <property type="match status" value="3"/>
</dbReference>
<dbReference type="CDD" id="cd19534">
    <property type="entry name" value="E_NRPS"/>
    <property type="match status" value="1"/>
</dbReference>
<dbReference type="PANTHER" id="PTHR45527:SF1">
    <property type="entry name" value="FATTY ACID SYNTHASE"/>
    <property type="match status" value="1"/>
</dbReference>
<dbReference type="InterPro" id="IPR036736">
    <property type="entry name" value="ACP-like_sf"/>
</dbReference>
<feature type="domain" description="Carrier" evidence="8">
    <location>
        <begin position="2269"/>
        <end position="2343"/>
    </location>
</feature>
<dbReference type="InterPro" id="IPR020845">
    <property type="entry name" value="AMP-binding_CS"/>
</dbReference>
<dbReference type="GO" id="GO:0047527">
    <property type="term" value="F:2,3-dihydroxybenzoate-serine ligase activity"/>
    <property type="evidence" value="ECO:0007669"/>
    <property type="project" value="TreeGrafter"/>
</dbReference>
<dbReference type="InterPro" id="IPR001242">
    <property type="entry name" value="Condensation_dom"/>
</dbReference>
<dbReference type="NCBIfam" id="TIGR01733">
    <property type="entry name" value="AA-adenyl-dom"/>
    <property type="match status" value="1"/>
</dbReference>
<dbReference type="GO" id="GO:0006631">
    <property type="term" value="P:fatty acid metabolic process"/>
    <property type="evidence" value="ECO:0007669"/>
    <property type="project" value="UniProtKB-KW"/>
</dbReference>
<dbReference type="Pfam" id="PF00550">
    <property type="entry name" value="PP-binding"/>
    <property type="match status" value="3"/>
</dbReference>
<keyword evidence="7" id="KW-0443">Lipid metabolism</keyword>
<dbReference type="NCBIfam" id="TIGR01720">
    <property type="entry name" value="NRPS-para261"/>
    <property type="match status" value="1"/>
</dbReference>
<dbReference type="FunFam" id="3.40.50.12780:FF:000013">
    <property type="entry name" value="Long-chain-fatty-acid--AMP ligase FadD32"/>
    <property type="match status" value="1"/>
</dbReference>
<evidence type="ECO:0000256" key="1">
    <source>
        <dbReference type="ARBA" id="ARBA00001957"/>
    </source>
</evidence>
<dbReference type="GO" id="GO:0008610">
    <property type="term" value="P:lipid biosynthetic process"/>
    <property type="evidence" value="ECO:0007669"/>
    <property type="project" value="InterPro"/>
</dbReference>
<dbReference type="FunFam" id="3.40.50.980:FF:000001">
    <property type="entry name" value="Non-ribosomal peptide synthetase"/>
    <property type="match status" value="1"/>
</dbReference>
<dbReference type="SUPFAM" id="SSF52777">
    <property type="entry name" value="CoA-dependent acyltransferases"/>
    <property type="match status" value="6"/>
</dbReference>
<dbReference type="Gene3D" id="1.10.1200.10">
    <property type="entry name" value="ACP-like"/>
    <property type="match status" value="3"/>
</dbReference>
<keyword evidence="6" id="KW-0276">Fatty acid metabolism</keyword>
<evidence type="ECO:0000313" key="10">
    <source>
        <dbReference type="Proteomes" id="UP000032702"/>
    </source>
</evidence>
<dbReference type="GO" id="GO:0043041">
    <property type="term" value="P:amino acid activation for nonribosomal peptide biosynthetic process"/>
    <property type="evidence" value="ECO:0007669"/>
    <property type="project" value="TreeGrafter"/>
</dbReference>
<dbReference type="EMBL" id="AAMD01000090">
    <property type="protein sequence ID" value="EAU65198.1"/>
    <property type="molecule type" value="Genomic_DNA"/>
</dbReference>
<dbReference type="GO" id="GO:0031177">
    <property type="term" value="F:phosphopantetheine binding"/>
    <property type="evidence" value="ECO:0007669"/>
    <property type="project" value="InterPro"/>
</dbReference>
<evidence type="ECO:0000313" key="9">
    <source>
        <dbReference type="EMBL" id="EAU65198.1"/>
    </source>
</evidence>
<keyword evidence="5" id="KW-0677">Repeat</keyword>
<dbReference type="PROSITE" id="PS00012">
    <property type="entry name" value="PHOSPHOPANTETHEINE"/>
    <property type="match status" value="1"/>
</dbReference>
<dbReference type="InterPro" id="IPR009081">
    <property type="entry name" value="PP-bd_ACP"/>
</dbReference>
<dbReference type="CDD" id="cd12115">
    <property type="entry name" value="A_NRPS_Sfm_like"/>
    <property type="match status" value="1"/>
</dbReference>
<dbReference type="Pfam" id="PF00668">
    <property type="entry name" value="Condensation"/>
    <property type="match status" value="3"/>
</dbReference>
<dbReference type="InterPro" id="IPR025110">
    <property type="entry name" value="AMP-bd_C"/>
</dbReference>
<dbReference type="InterPro" id="IPR010060">
    <property type="entry name" value="NRPS_synth"/>
</dbReference>
<dbReference type="PATRIC" id="fig|378806.16.peg.4200"/>
<evidence type="ECO:0000256" key="4">
    <source>
        <dbReference type="ARBA" id="ARBA00022553"/>
    </source>
</evidence>
<protein>
    <submittedName>
        <fullName evidence="9">Beta-lactamase, putative</fullName>
    </submittedName>
</protein>
<dbReference type="Gene3D" id="2.30.38.10">
    <property type="entry name" value="Luciferase, Domain 3"/>
    <property type="match status" value="1"/>
</dbReference>
<dbReference type="SMART" id="SM00823">
    <property type="entry name" value="PKS_PP"/>
    <property type="match status" value="2"/>
</dbReference>
<keyword evidence="4" id="KW-0597">Phosphoprotein</keyword>
<gene>
    <name evidence="9" type="ORF">STIAU_1156</name>
</gene>
<dbReference type="Pfam" id="PF00144">
    <property type="entry name" value="Beta-lactamase"/>
    <property type="match status" value="1"/>
</dbReference>
<dbReference type="InterPro" id="IPR020806">
    <property type="entry name" value="PKS_PP-bd"/>
</dbReference>
<dbReference type="InterPro" id="IPR045851">
    <property type="entry name" value="AMP-bd_C_sf"/>
</dbReference>
<dbReference type="Gene3D" id="3.40.50.980">
    <property type="match status" value="2"/>
</dbReference>
<dbReference type="InterPro" id="IPR006162">
    <property type="entry name" value="Ppantetheine_attach_site"/>
</dbReference>
<dbReference type="InterPro" id="IPR012338">
    <property type="entry name" value="Beta-lactam/transpept-like"/>
</dbReference>
<dbReference type="PROSITE" id="PS00455">
    <property type="entry name" value="AMP_BINDING"/>
    <property type="match status" value="2"/>
</dbReference>
<dbReference type="PROSITE" id="PS50075">
    <property type="entry name" value="CARRIER"/>
    <property type="match status" value="3"/>
</dbReference>
<dbReference type="SUPFAM" id="SSF56601">
    <property type="entry name" value="beta-lactamase/transpeptidase-like"/>
    <property type="match status" value="1"/>
</dbReference>
<dbReference type="InterPro" id="IPR040097">
    <property type="entry name" value="FAAL/FAAC"/>
</dbReference>
<dbReference type="CDD" id="cd05931">
    <property type="entry name" value="FAAL"/>
    <property type="match status" value="1"/>
</dbReference>
<dbReference type="Gene3D" id="3.30.559.30">
    <property type="entry name" value="Nonribosomal peptide synthetase, condensation domain"/>
    <property type="match status" value="3"/>
</dbReference>
<accession>Q08XI8</accession>
<comment type="caution">
    <text evidence="9">The sequence shown here is derived from an EMBL/GenBank/DDBJ whole genome shotgun (WGS) entry which is preliminary data.</text>
</comment>
<dbReference type="FunFam" id="1.10.1200.10:FF:000005">
    <property type="entry name" value="Nonribosomal peptide synthetase 1"/>
    <property type="match status" value="1"/>
</dbReference>
<dbReference type="CDD" id="cd19531">
    <property type="entry name" value="LCL_NRPS-like"/>
    <property type="match status" value="2"/>
</dbReference>
<dbReference type="PANTHER" id="PTHR45527">
    <property type="entry name" value="NONRIBOSOMAL PEPTIDE SYNTHETASE"/>
    <property type="match status" value="1"/>
</dbReference>
<evidence type="ECO:0000256" key="3">
    <source>
        <dbReference type="ARBA" id="ARBA00022450"/>
    </source>
</evidence>
<dbReference type="InterPro" id="IPR042099">
    <property type="entry name" value="ANL_N_sf"/>
</dbReference>
<dbReference type="InterPro" id="IPR000873">
    <property type="entry name" value="AMP-dep_synth/lig_dom"/>
</dbReference>
<dbReference type="Pfam" id="PF23024">
    <property type="entry name" value="AMP-dom_DIP2-like"/>
    <property type="match status" value="1"/>
</dbReference>
<comment type="similarity">
    <text evidence="2">Belongs to the ATP-dependent AMP-binding enzyme family.</text>
</comment>
<dbReference type="Proteomes" id="UP000032702">
    <property type="component" value="Unassembled WGS sequence"/>
</dbReference>
<dbReference type="SUPFAM" id="SSF56801">
    <property type="entry name" value="Acetyl-CoA synthetase-like"/>
    <property type="match status" value="2"/>
</dbReference>